<accession>A0ACB5QTH2</accession>
<dbReference type="EMBL" id="BPUR01000009">
    <property type="protein sequence ID" value="GJH18471.1"/>
    <property type="molecule type" value="Genomic_DNA"/>
</dbReference>
<gene>
    <name evidence="1" type="ORF">CBA19CS22_18035</name>
</gene>
<proteinExistence type="predicted"/>
<sequence length="321" mass="35931">METDFSKGDLYIVPFCNHIPCSIPISHVIGKVVNYYSGCECDIVSTGNASLSFQPDADFLQSIHSQCAVHSIQRGRTPNYYTIGILPRLTKTTLDIFTFTYYAKQKGHVECRCNPVAPSNFLSAILYSWQQIVQMTELPHDAAFDAKMEDPHSDYRTLLREAGAMAGVSFAQIGGFEAARTVWTSLIDEYGYDQPEILLNIGQSYSDQGNFEEAVEWLDMSIGRAESDKEKSLAFYNRGLARANMQETGQAIADFQECLRLAPEFSLAYNSIGACHMETGSWSEARRWFEACVSLPQSSSDTGRQTAISIARENLKRIERL</sequence>
<dbReference type="Proteomes" id="UP001055013">
    <property type="component" value="Unassembled WGS sequence"/>
</dbReference>
<name>A0ACB5QTH2_9BURK</name>
<organism evidence="1 2">
    <name type="scientific">Caballeronia novacaledonica</name>
    <dbReference type="NCBI Taxonomy" id="1544861"/>
    <lineage>
        <taxon>Bacteria</taxon>
        <taxon>Pseudomonadati</taxon>
        <taxon>Pseudomonadota</taxon>
        <taxon>Betaproteobacteria</taxon>
        <taxon>Burkholderiales</taxon>
        <taxon>Burkholderiaceae</taxon>
        <taxon>Caballeronia</taxon>
    </lineage>
</organism>
<comment type="caution">
    <text evidence="1">The sequence shown here is derived from an EMBL/GenBank/DDBJ whole genome shotgun (WGS) entry which is preliminary data.</text>
</comment>
<keyword evidence="2" id="KW-1185">Reference proteome</keyword>
<evidence type="ECO:0000313" key="1">
    <source>
        <dbReference type="EMBL" id="GJH18471.1"/>
    </source>
</evidence>
<reference evidence="1" key="1">
    <citation type="submission" date="2021-09" db="EMBL/GenBank/DDBJ databases">
        <title>Isolation and characterization of 3-chlorobenzoate degrading bacteria from soils in Shizuoka.</title>
        <authorList>
            <person name="Ifat A."/>
            <person name="Ogawa N."/>
            <person name="Kimbara K."/>
            <person name="Moriuchi R."/>
            <person name="Dohra H."/>
            <person name="Shintani M."/>
        </authorList>
    </citation>
    <scope>NUCLEOTIDE SEQUENCE</scope>
    <source>
        <strain evidence="1">19CS2-2</strain>
    </source>
</reference>
<protein>
    <submittedName>
        <fullName evidence="1">Uncharacterized protein</fullName>
    </submittedName>
</protein>
<evidence type="ECO:0000313" key="2">
    <source>
        <dbReference type="Proteomes" id="UP001055013"/>
    </source>
</evidence>